<feature type="region of interest" description="Disordered" evidence="1">
    <location>
        <begin position="269"/>
        <end position="297"/>
    </location>
</feature>
<dbReference type="Pfam" id="PF09816">
    <property type="entry name" value="EAF"/>
    <property type="match status" value="1"/>
</dbReference>
<dbReference type="EMBL" id="SELW01000141">
    <property type="protein sequence ID" value="TID30508.1"/>
    <property type="molecule type" value="Genomic_DNA"/>
</dbReference>
<keyword evidence="4" id="KW-1185">Reference proteome</keyword>
<name>A0A4T0X4Y8_9ASCO</name>
<protein>
    <recommendedName>
        <fullName evidence="2">Transcription elongation factor Eaf N-terminal domain-containing protein</fullName>
    </recommendedName>
</protein>
<dbReference type="Proteomes" id="UP000307173">
    <property type="component" value="Unassembled WGS sequence"/>
</dbReference>
<reference evidence="3 4" key="1">
    <citation type="journal article" date="2019" name="Front. Genet.">
        <title>Whole-Genome Sequencing of the Opportunistic Yeast Pathogen Candida inconspicua Uncovers Its Hybrid Origin.</title>
        <authorList>
            <person name="Mixao V."/>
            <person name="Hansen A.P."/>
            <person name="Saus E."/>
            <person name="Boekhout T."/>
            <person name="Lass-Florl C."/>
            <person name="Gabaldon T."/>
        </authorList>
    </citation>
    <scope>NUCLEOTIDE SEQUENCE [LARGE SCALE GENOMIC DNA]</scope>
    <source>
        <strain evidence="3 4">CBS 180</strain>
    </source>
</reference>
<evidence type="ECO:0000313" key="4">
    <source>
        <dbReference type="Proteomes" id="UP000307173"/>
    </source>
</evidence>
<evidence type="ECO:0000256" key="1">
    <source>
        <dbReference type="SAM" id="MobiDB-lite"/>
    </source>
</evidence>
<proteinExistence type="predicted"/>
<comment type="caution">
    <text evidence="3">The sequence shown here is derived from an EMBL/GenBank/DDBJ whole genome shotgun (WGS) entry which is preliminary data.</text>
</comment>
<feature type="compositionally biased region" description="Basic and acidic residues" evidence="1">
    <location>
        <begin position="484"/>
        <end position="495"/>
    </location>
</feature>
<dbReference type="AlphaFoldDB" id="A0A4T0X4Y8"/>
<feature type="region of interest" description="Disordered" evidence="1">
    <location>
        <begin position="467"/>
        <end position="545"/>
    </location>
</feature>
<organism evidence="3 4">
    <name type="scientific">Pichia inconspicua</name>
    <dbReference type="NCBI Taxonomy" id="52247"/>
    <lineage>
        <taxon>Eukaryota</taxon>
        <taxon>Fungi</taxon>
        <taxon>Dikarya</taxon>
        <taxon>Ascomycota</taxon>
        <taxon>Saccharomycotina</taxon>
        <taxon>Pichiomycetes</taxon>
        <taxon>Pichiales</taxon>
        <taxon>Pichiaceae</taxon>
        <taxon>Pichia</taxon>
    </lineage>
</organism>
<dbReference type="InterPro" id="IPR019194">
    <property type="entry name" value="Tscrpt_elong_fac_Eaf_N"/>
</dbReference>
<gene>
    <name evidence="3" type="ORF">CANINC_000861</name>
</gene>
<evidence type="ECO:0000259" key="2">
    <source>
        <dbReference type="Pfam" id="PF09816"/>
    </source>
</evidence>
<feature type="domain" description="Transcription elongation factor Eaf N-terminal" evidence="2">
    <location>
        <begin position="10"/>
        <end position="139"/>
    </location>
</feature>
<evidence type="ECO:0000313" key="3">
    <source>
        <dbReference type="EMBL" id="TID30508.1"/>
    </source>
</evidence>
<feature type="compositionally biased region" description="Basic and acidic residues" evidence="1">
    <location>
        <begin position="527"/>
        <end position="539"/>
    </location>
</feature>
<accession>A0A4T0X4Y8</accession>
<sequence>MEKWIPDGDYDVDFSGLFRANNSDFFGMKYGFKPDTIDETQPSQLYIEDEQWYLVTKSKAYGKSIATCSTPKDIYFEGKCTQSITPLNLQNQETPGLSIVDQNSTAQGNELLLSFDSISKTFKANPIGRFVKMIKSREPEKIQSKISKLKKQQTMKASLFLDSFLERISKQHKVSKSPIKTTDHIKIQRKEAMPSNNVVLNKLSPVRRNPPTFPVASPNINSPTFSIPSPTASIPSPTRSPHSVSKSALLPLTQKRSKMINSNSANEIAPKAPTVNTSPISRVITPNGGTGTKKTQKSLLLRKAERAIGLNNATTSRLKKVDKSPATTVRNSGHKTPIVKRKRGQLGNDISVEREMKEAKSDQTAFELVLLPPEKSRENNGLNQPNKVDIKRNMTDVSDKKTDIRLEEKEFKTLNLPSQDAKDISDDFEMDLSDWEDTDVIGASEIPPQLASGFSLIIEENPFQNKRDEKRFVQSENSGQKVSHKVELRKVDPNVDVKTLTTQKKSEEMKKSTSSTSVDNDQELDAELDRVFDDIKFDDEMSEEE</sequence>
<dbReference type="OrthoDB" id="3998262at2759"/>